<reference evidence="5" key="1">
    <citation type="submission" date="2023-02" db="EMBL/GenBank/DDBJ databases">
        <title>Pathogen: clinical or host-associated sample.</title>
        <authorList>
            <person name="Hergert J."/>
            <person name="Casey R."/>
            <person name="Wagner J."/>
            <person name="Young E.L."/>
            <person name="Oakeson K.F."/>
        </authorList>
    </citation>
    <scope>NUCLEOTIDE SEQUENCE</scope>
    <source>
        <strain evidence="5">2022CK-00830</strain>
    </source>
</reference>
<keyword evidence="3" id="KW-0812">Transmembrane</keyword>
<dbReference type="Pfam" id="PF00892">
    <property type="entry name" value="EamA"/>
    <property type="match status" value="2"/>
</dbReference>
<accession>A0AAX3N4F4</accession>
<dbReference type="GO" id="GO:0016020">
    <property type="term" value="C:membrane"/>
    <property type="evidence" value="ECO:0007669"/>
    <property type="project" value="InterPro"/>
</dbReference>
<dbReference type="Proteomes" id="UP001220962">
    <property type="component" value="Chromosome"/>
</dbReference>
<feature type="transmembrane region" description="Helical" evidence="3">
    <location>
        <begin position="122"/>
        <end position="142"/>
    </location>
</feature>
<keyword evidence="3" id="KW-1133">Transmembrane helix</keyword>
<evidence type="ECO:0000313" key="5">
    <source>
        <dbReference type="EMBL" id="WDH84723.1"/>
    </source>
</evidence>
<gene>
    <name evidence="5" type="ORF">PUW23_11130</name>
</gene>
<evidence type="ECO:0000256" key="1">
    <source>
        <dbReference type="ARBA" id="ARBA00004127"/>
    </source>
</evidence>
<dbReference type="RefSeq" id="WP_052512282.1">
    <property type="nucleotide sequence ID" value="NZ_CP118101.1"/>
</dbReference>
<dbReference type="InterPro" id="IPR000620">
    <property type="entry name" value="EamA_dom"/>
</dbReference>
<feature type="transmembrane region" description="Helical" evidence="3">
    <location>
        <begin position="40"/>
        <end position="58"/>
    </location>
</feature>
<evidence type="ECO:0000256" key="2">
    <source>
        <dbReference type="ARBA" id="ARBA00007362"/>
    </source>
</evidence>
<evidence type="ECO:0000259" key="4">
    <source>
        <dbReference type="Pfam" id="PF00892"/>
    </source>
</evidence>
<dbReference type="PANTHER" id="PTHR22911:SF137">
    <property type="entry name" value="SOLUTE CARRIER FAMILY 35 MEMBER G2-RELATED"/>
    <property type="match status" value="1"/>
</dbReference>
<comment type="similarity">
    <text evidence="2">Belongs to the EamA transporter family.</text>
</comment>
<feature type="transmembrane region" description="Helical" evidence="3">
    <location>
        <begin position="183"/>
        <end position="204"/>
    </location>
</feature>
<organism evidence="5 6">
    <name type="scientific">Paenibacillus urinalis</name>
    <dbReference type="NCBI Taxonomy" id="521520"/>
    <lineage>
        <taxon>Bacteria</taxon>
        <taxon>Bacillati</taxon>
        <taxon>Bacillota</taxon>
        <taxon>Bacilli</taxon>
        <taxon>Bacillales</taxon>
        <taxon>Paenibacillaceae</taxon>
        <taxon>Paenibacillus</taxon>
    </lineage>
</organism>
<proteinExistence type="inferred from homology"/>
<feature type="transmembrane region" description="Helical" evidence="3">
    <location>
        <begin position="272"/>
        <end position="290"/>
    </location>
</feature>
<evidence type="ECO:0000313" key="6">
    <source>
        <dbReference type="Proteomes" id="UP001220962"/>
    </source>
</evidence>
<name>A0AAX3N4F4_9BACL</name>
<dbReference type="SUPFAM" id="SSF103481">
    <property type="entry name" value="Multidrug resistance efflux transporter EmrE"/>
    <property type="match status" value="2"/>
</dbReference>
<protein>
    <submittedName>
        <fullName evidence="5">DMT family transporter</fullName>
    </submittedName>
</protein>
<dbReference type="AlphaFoldDB" id="A0AAX3N4F4"/>
<dbReference type="PANTHER" id="PTHR22911">
    <property type="entry name" value="ACYL-MALONYL CONDENSING ENZYME-RELATED"/>
    <property type="match status" value="1"/>
</dbReference>
<feature type="transmembrane region" description="Helical" evidence="3">
    <location>
        <begin position="148"/>
        <end position="171"/>
    </location>
</feature>
<feature type="transmembrane region" description="Helical" evidence="3">
    <location>
        <begin position="244"/>
        <end position="266"/>
    </location>
</feature>
<dbReference type="EMBL" id="CP118101">
    <property type="protein sequence ID" value="WDH84723.1"/>
    <property type="molecule type" value="Genomic_DNA"/>
</dbReference>
<feature type="domain" description="EamA" evidence="4">
    <location>
        <begin position="152"/>
        <end position="286"/>
    </location>
</feature>
<feature type="transmembrane region" description="Helical" evidence="3">
    <location>
        <begin position="91"/>
        <end position="110"/>
    </location>
</feature>
<feature type="transmembrane region" description="Helical" evidence="3">
    <location>
        <begin position="67"/>
        <end position="85"/>
    </location>
</feature>
<keyword evidence="3" id="KW-0472">Membrane</keyword>
<comment type="subcellular location">
    <subcellularLocation>
        <location evidence="1">Endomembrane system</location>
        <topology evidence="1">Multi-pass membrane protein</topology>
    </subcellularLocation>
</comment>
<feature type="transmembrane region" description="Helical" evidence="3">
    <location>
        <begin position="216"/>
        <end position="237"/>
    </location>
</feature>
<evidence type="ECO:0000256" key="3">
    <source>
        <dbReference type="SAM" id="Phobius"/>
    </source>
</evidence>
<feature type="domain" description="EamA" evidence="4">
    <location>
        <begin position="9"/>
        <end position="137"/>
    </location>
</feature>
<dbReference type="InterPro" id="IPR037185">
    <property type="entry name" value="EmrE-like"/>
</dbReference>
<sequence length="309" mass="33165">MLQLMKNSFYVFLAACSFGILSSIVKLAYQQGFTFQEVTLGQFGSGWLIMLILMLIFSRKKVKLGQFIRLAGVGACTCLTGVFYYLSLQSIPASIAVVLLFQFTWIGVVIEVITTRQRPSKATVISILLLLLGTVLAGGVIGANPMELSVQGVFLGLMAAVMMALFIFFSGRVETAMPTISRSFFTSTGSLLLLLLLHVTMYGPSAVLQVSLENGLWIYGLILGIFGVVIPVLLLALGAPKISIGLASILSAGELPVAILASIFVLNERVSALQWIGITVILIGIAYPQVAGRKRQEESGANPIESYSS</sequence>